<dbReference type="PANTHER" id="PTHR10978:SF5">
    <property type="entry name" value="SUCCINATE DEHYDROGENASE CYTOCHROME B560 SUBUNIT, MITOCHONDRIAL"/>
    <property type="match status" value="1"/>
</dbReference>
<evidence type="ECO:0000256" key="6">
    <source>
        <dbReference type="ARBA" id="ARBA00023004"/>
    </source>
</evidence>
<dbReference type="GO" id="GO:0016020">
    <property type="term" value="C:membrane"/>
    <property type="evidence" value="ECO:0007669"/>
    <property type="project" value="UniProtKB-SubCell"/>
</dbReference>
<dbReference type="GO" id="GO:0005739">
    <property type="term" value="C:mitochondrion"/>
    <property type="evidence" value="ECO:0007669"/>
    <property type="project" value="GOC"/>
</dbReference>
<keyword evidence="7 8" id="KW-0472">Membrane</keyword>
<protein>
    <submittedName>
        <fullName evidence="9">Succinate dehydrogenase cytochrome b subunit</fullName>
    </submittedName>
</protein>
<feature type="transmembrane region" description="Helical" evidence="8">
    <location>
        <begin position="120"/>
        <end position="144"/>
    </location>
</feature>
<evidence type="ECO:0000256" key="7">
    <source>
        <dbReference type="ARBA" id="ARBA00023136"/>
    </source>
</evidence>
<dbReference type="EMBL" id="MU253847">
    <property type="protein sequence ID" value="KAG9245444.1"/>
    <property type="molecule type" value="Genomic_DNA"/>
</dbReference>
<keyword evidence="5 8" id="KW-1133">Transmembrane helix</keyword>
<dbReference type="InterPro" id="IPR034804">
    <property type="entry name" value="SQR/QFR_C/D"/>
</dbReference>
<dbReference type="InterPro" id="IPR014314">
    <property type="entry name" value="Succ_DH_cytb556"/>
</dbReference>
<dbReference type="GO" id="GO:0009055">
    <property type="term" value="F:electron transfer activity"/>
    <property type="evidence" value="ECO:0007669"/>
    <property type="project" value="InterPro"/>
</dbReference>
<reference evidence="9" key="1">
    <citation type="journal article" date="2021" name="IMA Fungus">
        <title>Genomic characterization of three marine fungi, including Emericellopsis atlantica sp. nov. with signatures of a generalist lifestyle and marine biomass degradation.</title>
        <authorList>
            <person name="Hagestad O.C."/>
            <person name="Hou L."/>
            <person name="Andersen J.H."/>
            <person name="Hansen E.H."/>
            <person name="Altermark B."/>
            <person name="Li C."/>
            <person name="Kuhnert E."/>
            <person name="Cox R.J."/>
            <person name="Crous P.W."/>
            <person name="Spatafora J.W."/>
            <person name="Lail K."/>
            <person name="Amirebrahimi M."/>
            <person name="Lipzen A."/>
            <person name="Pangilinan J."/>
            <person name="Andreopoulos W."/>
            <person name="Hayes R.D."/>
            <person name="Ng V."/>
            <person name="Grigoriev I.V."/>
            <person name="Jackson S.A."/>
            <person name="Sutton T.D.S."/>
            <person name="Dobson A.D.W."/>
            <person name="Rama T."/>
        </authorList>
    </citation>
    <scope>NUCLEOTIDE SEQUENCE</scope>
    <source>
        <strain evidence="9">TRa3180A</strain>
    </source>
</reference>
<dbReference type="GO" id="GO:0046872">
    <property type="term" value="F:metal ion binding"/>
    <property type="evidence" value="ECO:0007669"/>
    <property type="project" value="UniProtKB-KW"/>
</dbReference>
<feature type="transmembrane region" description="Helical" evidence="8">
    <location>
        <begin position="165"/>
        <end position="187"/>
    </location>
</feature>
<evidence type="ECO:0000313" key="9">
    <source>
        <dbReference type="EMBL" id="KAG9245444.1"/>
    </source>
</evidence>
<evidence type="ECO:0000313" key="10">
    <source>
        <dbReference type="Proteomes" id="UP000887226"/>
    </source>
</evidence>
<dbReference type="NCBIfam" id="TIGR02970">
    <property type="entry name" value="succ_dehyd_cytB"/>
    <property type="match status" value="1"/>
</dbReference>
<name>A0A9P8CFS1_9HELO</name>
<keyword evidence="6" id="KW-0408">Iron</keyword>
<dbReference type="SUPFAM" id="SSF81343">
    <property type="entry name" value="Fumarate reductase respiratory complex transmembrane subunits"/>
    <property type="match status" value="1"/>
</dbReference>
<dbReference type="PANTHER" id="PTHR10978">
    <property type="entry name" value="SUCCINATE DEHYDROGENASE CYTOCHROME B560 SUBUNIT"/>
    <property type="match status" value="1"/>
</dbReference>
<dbReference type="CDD" id="cd03499">
    <property type="entry name" value="SQR_TypeC_SdhC"/>
    <property type="match status" value="1"/>
</dbReference>
<keyword evidence="2" id="KW-0349">Heme</keyword>
<sequence length="188" mass="20630">MFATRASQQALRRLTAGQPSITQMGLTKFAPAAIAGASMQIRPVATHKMTPEDSLQILIAQRKLRPNSPHLTIYQPQIPWILSITHRITGSVLSGGFYIFGSLYLVAPLFGWHIDSASMAAAFGSWPVVAKVLTKFAVAMPFSFHSWNGIRHLFWDMTKGFANQSVIRTGWFVVGLSIVSSFGLALIL</sequence>
<dbReference type="InterPro" id="IPR000701">
    <property type="entry name" value="SuccDH_FuR_B_TM-su"/>
</dbReference>
<dbReference type="Proteomes" id="UP000887226">
    <property type="component" value="Unassembled WGS sequence"/>
</dbReference>
<comment type="subcellular location">
    <subcellularLocation>
        <location evidence="1">Membrane</location>
    </subcellularLocation>
</comment>
<keyword evidence="3 8" id="KW-0812">Transmembrane</keyword>
<keyword evidence="10" id="KW-1185">Reference proteome</keyword>
<feature type="transmembrane region" description="Helical" evidence="8">
    <location>
        <begin position="92"/>
        <end position="114"/>
    </location>
</feature>
<dbReference type="GO" id="GO:0006099">
    <property type="term" value="P:tricarboxylic acid cycle"/>
    <property type="evidence" value="ECO:0007669"/>
    <property type="project" value="InterPro"/>
</dbReference>
<dbReference type="Gene3D" id="1.20.1300.10">
    <property type="entry name" value="Fumarate reductase/succinate dehydrogenase, transmembrane subunit"/>
    <property type="match status" value="1"/>
</dbReference>
<dbReference type="AlphaFoldDB" id="A0A9P8CFS1"/>
<proteinExistence type="predicted"/>
<dbReference type="Pfam" id="PF01127">
    <property type="entry name" value="Sdh_cyt"/>
    <property type="match status" value="1"/>
</dbReference>
<evidence type="ECO:0000256" key="5">
    <source>
        <dbReference type="ARBA" id="ARBA00022989"/>
    </source>
</evidence>
<evidence type="ECO:0000256" key="2">
    <source>
        <dbReference type="ARBA" id="ARBA00022617"/>
    </source>
</evidence>
<accession>A0A9P8CFS1</accession>
<evidence type="ECO:0000256" key="3">
    <source>
        <dbReference type="ARBA" id="ARBA00022692"/>
    </source>
</evidence>
<evidence type="ECO:0000256" key="8">
    <source>
        <dbReference type="SAM" id="Phobius"/>
    </source>
</evidence>
<dbReference type="OrthoDB" id="588261at2759"/>
<comment type="caution">
    <text evidence="9">The sequence shown here is derived from an EMBL/GenBank/DDBJ whole genome shotgun (WGS) entry which is preliminary data.</text>
</comment>
<evidence type="ECO:0000256" key="1">
    <source>
        <dbReference type="ARBA" id="ARBA00004370"/>
    </source>
</evidence>
<dbReference type="GO" id="GO:0006121">
    <property type="term" value="P:mitochondrial electron transport, succinate to ubiquinone"/>
    <property type="evidence" value="ECO:0007669"/>
    <property type="project" value="TreeGrafter"/>
</dbReference>
<gene>
    <name evidence="9" type="ORF">BJ878DRAFT_18627</name>
</gene>
<keyword evidence="4" id="KW-0479">Metal-binding</keyword>
<evidence type="ECO:0000256" key="4">
    <source>
        <dbReference type="ARBA" id="ARBA00022723"/>
    </source>
</evidence>
<organism evidence="9 10">
    <name type="scientific">Calycina marina</name>
    <dbReference type="NCBI Taxonomy" id="1763456"/>
    <lineage>
        <taxon>Eukaryota</taxon>
        <taxon>Fungi</taxon>
        <taxon>Dikarya</taxon>
        <taxon>Ascomycota</taxon>
        <taxon>Pezizomycotina</taxon>
        <taxon>Leotiomycetes</taxon>
        <taxon>Helotiales</taxon>
        <taxon>Pezizellaceae</taxon>
        <taxon>Calycina</taxon>
    </lineage>
</organism>